<accession>A0A8H6DV43</accession>
<evidence type="ECO:0000256" key="1">
    <source>
        <dbReference type="ARBA" id="ARBA00022737"/>
    </source>
</evidence>
<dbReference type="SMART" id="SM00248">
    <property type="entry name" value="ANK"/>
    <property type="match status" value="2"/>
</dbReference>
<dbReference type="InterPro" id="IPR002110">
    <property type="entry name" value="Ankyrin_rpt"/>
</dbReference>
<evidence type="ECO:0000313" key="5">
    <source>
        <dbReference type="Proteomes" id="UP000624244"/>
    </source>
</evidence>
<sequence>MSSHCSESDTDVNATDDDLQKPLALAVRNNRASVVELLLRVESIECEQKDKLGITPFLIAAELNDTNIMKQLLARGVKVQEGDNKHKNALHI</sequence>
<keyword evidence="1" id="KW-0677">Repeat</keyword>
<dbReference type="AlphaFoldDB" id="A0A8H6DV43"/>
<reference evidence="4" key="1">
    <citation type="submission" date="2019-11" db="EMBL/GenBank/DDBJ databases">
        <title>Bipolaris sorokiniana Genome sequencing.</title>
        <authorList>
            <person name="Wang H."/>
        </authorList>
    </citation>
    <scope>NUCLEOTIDE SEQUENCE</scope>
</reference>
<organism evidence="4 5">
    <name type="scientific">Cochliobolus sativus</name>
    <name type="common">Common root rot and spot blotch fungus</name>
    <name type="synonym">Bipolaris sorokiniana</name>
    <dbReference type="NCBI Taxonomy" id="45130"/>
    <lineage>
        <taxon>Eukaryota</taxon>
        <taxon>Fungi</taxon>
        <taxon>Dikarya</taxon>
        <taxon>Ascomycota</taxon>
        <taxon>Pezizomycotina</taxon>
        <taxon>Dothideomycetes</taxon>
        <taxon>Pleosporomycetidae</taxon>
        <taxon>Pleosporales</taxon>
        <taxon>Pleosporineae</taxon>
        <taxon>Pleosporaceae</taxon>
        <taxon>Bipolaris</taxon>
    </lineage>
</organism>
<comment type="caution">
    <text evidence="4">The sequence shown here is derived from an EMBL/GenBank/DDBJ whole genome shotgun (WGS) entry which is preliminary data.</text>
</comment>
<feature type="repeat" description="ANK" evidence="3">
    <location>
        <begin position="52"/>
        <end position="84"/>
    </location>
</feature>
<proteinExistence type="predicted"/>
<dbReference type="PANTHER" id="PTHR24198:SF165">
    <property type="entry name" value="ANKYRIN REPEAT-CONTAINING PROTEIN-RELATED"/>
    <property type="match status" value="1"/>
</dbReference>
<dbReference type="Gene3D" id="1.25.40.20">
    <property type="entry name" value="Ankyrin repeat-containing domain"/>
    <property type="match status" value="1"/>
</dbReference>
<dbReference type="EMBL" id="WNKQ01000013">
    <property type="protein sequence ID" value="KAF5847575.1"/>
    <property type="molecule type" value="Genomic_DNA"/>
</dbReference>
<gene>
    <name evidence="4" type="ORF">GGP41_000268</name>
</gene>
<evidence type="ECO:0008006" key="6">
    <source>
        <dbReference type="Google" id="ProtNLM"/>
    </source>
</evidence>
<dbReference type="Proteomes" id="UP000624244">
    <property type="component" value="Unassembled WGS sequence"/>
</dbReference>
<evidence type="ECO:0000313" key="4">
    <source>
        <dbReference type="EMBL" id="KAF5847575.1"/>
    </source>
</evidence>
<dbReference type="SUPFAM" id="SSF48403">
    <property type="entry name" value="Ankyrin repeat"/>
    <property type="match status" value="1"/>
</dbReference>
<evidence type="ECO:0000256" key="3">
    <source>
        <dbReference type="PROSITE-ProRule" id="PRU00023"/>
    </source>
</evidence>
<evidence type="ECO:0000256" key="2">
    <source>
        <dbReference type="ARBA" id="ARBA00023043"/>
    </source>
</evidence>
<dbReference type="GO" id="GO:0005737">
    <property type="term" value="C:cytoplasm"/>
    <property type="evidence" value="ECO:0007669"/>
    <property type="project" value="TreeGrafter"/>
</dbReference>
<protein>
    <recommendedName>
        <fullName evidence="6">Ankyrin repeat protein</fullName>
    </recommendedName>
</protein>
<dbReference type="Pfam" id="PF12796">
    <property type="entry name" value="Ank_2"/>
    <property type="match status" value="1"/>
</dbReference>
<dbReference type="PANTHER" id="PTHR24198">
    <property type="entry name" value="ANKYRIN REPEAT AND PROTEIN KINASE DOMAIN-CONTAINING PROTEIN"/>
    <property type="match status" value="1"/>
</dbReference>
<name>A0A8H6DV43_COCSA</name>
<dbReference type="PROSITE" id="PS50088">
    <property type="entry name" value="ANK_REPEAT"/>
    <property type="match status" value="1"/>
</dbReference>
<keyword evidence="2 3" id="KW-0040">ANK repeat</keyword>
<dbReference type="InterPro" id="IPR036770">
    <property type="entry name" value="Ankyrin_rpt-contain_sf"/>
</dbReference>